<feature type="chain" id="PRO_5035798222" evidence="1">
    <location>
        <begin position="27"/>
        <end position="111"/>
    </location>
</feature>
<protein>
    <submittedName>
        <fullName evidence="2">Uncharacterized protein</fullName>
    </submittedName>
</protein>
<name>A0A8S9ZF88_9BILA</name>
<evidence type="ECO:0000256" key="1">
    <source>
        <dbReference type="SAM" id="SignalP"/>
    </source>
</evidence>
<accession>A0A8S9ZF88</accession>
<evidence type="ECO:0000313" key="3">
    <source>
        <dbReference type="Proteomes" id="UP000605970"/>
    </source>
</evidence>
<gene>
    <name evidence="2" type="ORF">Mgra_00008601</name>
</gene>
<feature type="signal peptide" evidence="1">
    <location>
        <begin position="1"/>
        <end position="26"/>
    </location>
</feature>
<reference evidence="2" key="1">
    <citation type="journal article" date="2020" name="Ecol. Evol.">
        <title>Genome structure and content of the rice root-knot nematode (Meloidogyne graminicola).</title>
        <authorList>
            <person name="Phan N.T."/>
            <person name="Danchin E.G.J."/>
            <person name="Klopp C."/>
            <person name="Perfus-Barbeoch L."/>
            <person name="Kozlowski D.K."/>
            <person name="Koutsovoulos G.D."/>
            <person name="Lopez-Roques C."/>
            <person name="Bouchez O."/>
            <person name="Zahm M."/>
            <person name="Besnard G."/>
            <person name="Bellafiore S."/>
        </authorList>
    </citation>
    <scope>NUCLEOTIDE SEQUENCE</scope>
    <source>
        <strain evidence="2">VN-18</strain>
    </source>
</reference>
<evidence type="ECO:0000313" key="2">
    <source>
        <dbReference type="EMBL" id="KAF7631161.1"/>
    </source>
</evidence>
<sequence length="111" mass="12219">MKIYGNKLIFSLLLLAILNLLNYSECLSLNFFNNKEICDANICPDNSKDKITCTWNSVSKCCPKNKVTQCATSDGGGCCPAGYSCCDPKDLTSCDKCYSLLKKKDRIPNGN</sequence>
<keyword evidence="1" id="KW-0732">Signal</keyword>
<dbReference type="Proteomes" id="UP000605970">
    <property type="component" value="Unassembled WGS sequence"/>
</dbReference>
<dbReference type="EMBL" id="JABEBT010000116">
    <property type="protein sequence ID" value="KAF7631161.1"/>
    <property type="molecule type" value="Genomic_DNA"/>
</dbReference>
<comment type="caution">
    <text evidence="2">The sequence shown here is derived from an EMBL/GenBank/DDBJ whole genome shotgun (WGS) entry which is preliminary data.</text>
</comment>
<dbReference type="AlphaFoldDB" id="A0A8S9ZF88"/>
<proteinExistence type="predicted"/>
<organism evidence="2 3">
    <name type="scientific">Meloidogyne graminicola</name>
    <dbReference type="NCBI Taxonomy" id="189291"/>
    <lineage>
        <taxon>Eukaryota</taxon>
        <taxon>Metazoa</taxon>
        <taxon>Ecdysozoa</taxon>
        <taxon>Nematoda</taxon>
        <taxon>Chromadorea</taxon>
        <taxon>Rhabditida</taxon>
        <taxon>Tylenchina</taxon>
        <taxon>Tylenchomorpha</taxon>
        <taxon>Tylenchoidea</taxon>
        <taxon>Meloidogynidae</taxon>
        <taxon>Meloidogyninae</taxon>
        <taxon>Meloidogyne</taxon>
    </lineage>
</organism>
<keyword evidence="3" id="KW-1185">Reference proteome</keyword>